<feature type="compositionally biased region" description="Polar residues" evidence="1">
    <location>
        <begin position="91"/>
        <end position="101"/>
    </location>
</feature>
<evidence type="ECO:0000313" key="3">
    <source>
        <dbReference type="Proteomes" id="UP000000305"/>
    </source>
</evidence>
<dbReference type="HOGENOM" id="CLU_1385461_0_0_1"/>
<feature type="compositionally biased region" description="Polar residues" evidence="1">
    <location>
        <begin position="142"/>
        <end position="153"/>
    </location>
</feature>
<dbReference type="EMBL" id="GL732608">
    <property type="protein sequence ID" value="EFX71681.1"/>
    <property type="molecule type" value="Genomic_DNA"/>
</dbReference>
<accession>E9H9C1</accession>
<dbReference type="Proteomes" id="UP000000305">
    <property type="component" value="Unassembled WGS sequence"/>
</dbReference>
<sequence length="197" mass="21050">MVPVGNNKSKVDEVGSVDVLSKRPTPYSLPPKTNWMAILNGGGQNISQKLLRPVDLRVTSNSSSQSQAVVSPTSSESPVTPVRAFPVPLPRTSSCSSSDSGPKTPVPLPRTKFNLPAIDPTTSLERSASFPETAPAERSVKPQLSHSISCPNSNDDKPHPKVDKNKTVDSALSTVPESSVTILSIPLEEEDDIDTWL</sequence>
<dbReference type="InParanoid" id="E9H9C1"/>
<organism evidence="2 3">
    <name type="scientific">Daphnia pulex</name>
    <name type="common">Water flea</name>
    <dbReference type="NCBI Taxonomy" id="6669"/>
    <lineage>
        <taxon>Eukaryota</taxon>
        <taxon>Metazoa</taxon>
        <taxon>Ecdysozoa</taxon>
        <taxon>Arthropoda</taxon>
        <taxon>Crustacea</taxon>
        <taxon>Branchiopoda</taxon>
        <taxon>Diplostraca</taxon>
        <taxon>Cladocera</taxon>
        <taxon>Anomopoda</taxon>
        <taxon>Daphniidae</taxon>
        <taxon>Daphnia</taxon>
    </lineage>
</organism>
<dbReference type="KEGG" id="dpx:DAPPUDRAFT_326978"/>
<feature type="region of interest" description="Disordered" evidence="1">
    <location>
        <begin position="1"/>
        <end position="32"/>
    </location>
</feature>
<dbReference type="OrthoDB" id="10366073at2759"/>
<feature type="compositionally biased region" description="Low complexity" evidence="1">
    <location>
        <begin position="58"/>
        <end position="82"/>
    </location>
</feature>
<protein>
    <submittedName>
        <fullName evidence="2">Uncharacterized protein</fullName>
    </submittedName>
</protein>
<evidence type="ECO:0000256" key="1">
    <source>
        <dbReference type="SAM" id="MobiDB-lite"/>
    </source>
</evidence>
<dbReference type="AlphaFoldDB" id="E9H9C1"/>
<keyword evidence="3" id="KW-1185">Reference proteome</keyword>
<name>E9H9C1_DAPPU</name>
<evidence type="ECO:0000313" key="2">
    <source>
        <dbReference type="EMBL" id="EFX71681.1"/>
    </source>
</evidence>
<feature type="compositionally biased region" description="Basic and acidic residues" evidence="1">
    <location>
        <begin position="154"/>
        <end position="167"/>
    </location>
</feature>
<reference evidence="2 3" key="1">
    <citation type="journal article" date="2011" name="Science">
        <title>The ecoresponsive genome of Daphnia pulex.</title>
        <authorList>
            <person name="Colbourne J.K."/>
            <person name="Pfrender M.E."/>
            <person name="Gilbert D."/>
            <person name="Thomas W.K."/>
            <person name="Tucker A."/>
            <person name="Oakley T.H."/>
            <person name="Tokishita S."/>
            <person name="Aerts A."/>
            <person name="Arnold G.J."/>
            <person name="Basu M.K."/>
            <person name="Bauer D.J."/>
            <person name="Caceres C.E."/>
            <person name="Carmel L."/>
            <person name="Casola C."/>
            <person name="Choi J.H."/>
            <person name="Detter J.C."/>
            <person name="Dong Q."/>
            <person name="Dusheyko S."/>
            <person name="Eads B.D."/>
            <person name="Frohlich T."/>
            <person name="Geiler-Samerotte K.A."/>
            <person name="Gerlach D."/>
            <person name="Hatcher P."/>
            <person name="Jogdeo S."/>
            <person name="Krijgsveld J."/>
            <person name="Kriventseva E.V."/>
            <person name="Kultz D."/>
            <person name="Laforsch C."/>
            <person name="Lindquist E."/>
            <person name="Lopez J."/>
            <person name="Manak J.R."/>
            <person name="Muller J."/>
            <person name="Pangilinan J."/>
            <person name="Patwardhan R.P."/>
            <person name="Pitluck S."/>
            <person name="Pritham E.J."/>
            <person name="Rechtsteiner A."/>
            <person name="Rho M."/>
            <person name="Rogozin I.B."/>
            <person name="Sakarya O."/>
            <person name="Salamov A."/>
            <person name="Schaack S."/>
            <person name="Shapiro H."/>
            <person name="Shiga Y."/>
            <person name="Skalitzky C."/>
            <person name="Smith Z."/>
            <person name="Souvorov A."/>
            <person name="Sung W."/>
            <person name="Tang Z."/>
            <person name="Tsuchiya D."/>
            <person name="Tu H."/>
            <person name="Vos H."/>
            <person name="Wang M."/>
            <person name="Wolf Y.I."/>
            <person name="Yamagata H."/>
            <person name="Yamada T."/>
            <person name="Ye Y."/>
            <person name="Shaw J.R."/>
            <person name="Andrews J."/>
            <person name="Crease T.J."/>
            <person name="Tang H."/>
            <person name="Lucas S.M."/>
            <person name="Robertson H.M."/>
            <person name="Bork P."/>
            <person name="Koonin E.V."/>
            <person name="Zdobnov E.M."/>
            <person name="Grigoriev I.V."/>
            <person name="Lynch M."/>
            <person name="Boore J.L."/>
        </authorList>
    </citation>
    <scope>NUCLEOTIDE SEQUENCE [LARGE SCALE GENOMIC DNA]</scope>
</reference>
<proteinExistence type="predicted"/>
<feature type="region of interest" description="Disordered" evidence="1">
    <location>
        <begin position="57"/>
        <end position="175"/>
    </location>
</feature>
<gene>
    <name evidence="2" type="ORF">DAPPUDRAFT_326978</name>
</gene>